<keyword evidence="2" id="KW-1185">Reference proteome</keyword>
<protein>
    <submittedName>
        <fullName evidence="1">Uncharacterized protein</fullName>
    </submittedName>
</protein>
<dbReference type="Proteomes" id="UP000054928">
    <property type="component" value="Unassembled WGS sequence"/>
</dbReference>
<proteinExistence type="predicted"/>
<evidence type="ECO:0000313" key="1">
    <source>
        <dbReference type="EMBL" id="CEG42863.1"/>
    </source>
</evidence>
<dbReference type="GeneID" id="36408155"/>
<organism evidence="1 2">
    <name type="scientific">Plasmopara halstedii</name>
    <name type="common">Downy mildew of sunflower</name>
    <dbReference type="NCBI Taxonomy" id="4781"/>
    <lineage>
        <taxon>Eukaryota</taxon>
        <taxon>Sar</taxon>
        <taxon>Stramenopiles</taxon>
        <taxon>Oomycota</taxon>
        <taxon>Peronosporomycetes</taxon>
        <taxon>Peronosporales</taxon>
        <taxon>Peronosporaceae</taxon>
        <taxon>Plasmopara</taxon>
    </lineage>
</organism>
<dbReference type="OrthoDB" id="154308at2759"/>
<evidence type="ECO:0000313" key="2">
    <source>
        <dbReference type="Proteomes" id="UP000054928"/>
    </source>
</evidence>
<name>A0A0P1ANU6_PLAHL</name>
<reference evidence="2" key="1">
    <citation type="submission" date="2014-09" db="EMBL/GenBank/DDBJ databases">
        <authorList>
            <person name="Sharma Rahul"/>
            <person name="Thines Marco"/>
        </authorList>
    </citation>
    <scope>NUCLEOTIDE SEQUENCE [LARGE SCALE GENOMIC DNA]</scope>
</reference>
<dbReference type="EMBL" id="CCYD01000645">
    <property type="protein sequence ID" value="CEG42863.1"/>
    <property type="molecule type" value="Genomic_DNA"/>
</dbReference>
<sequence>MGVVFHPTDHHRAIQCKESHDHDMELWSWKVQSENITTTCRRSTELRQAATSHALTSSEDYVNGISNMTWISKSCNQHVIKDFVKCKQLLQWRTLKRLADEIVAPRRRFKRQRVAVQYKNQFMISDKEQSERYCTTSPRSLQYALPNLTSHDTLCILHAMHTIPSELRHLNSRASCNRLHKRCEVHQVFGWRHLLCQEDDDGDLARRVVWKSAKALDSMMMRPLARQIWRASTEISSASHGKETGKLLYTINRIARVIYSTNSAYGTGDRRCNRHQIWLECFLDDGLQVCVARKELRQFSDYCVPEISATECEGFLVRPVYTRTINTQLVGCSLHCLRAVDASDKGVSSASALKQKLIQELPQHTLQWEEDNIYDLIKLPQVLLDSIFA</sequence>
<dbReference type="OMA" id="WRHLLCQ"/>
<accession>A0A0P1ANU6</accession>
<dbReference type="RefSeq" id="XP_024579232.1">
    <property type="nucleotide sequence ID" value="XM_024728789.1"/>
</dbReference>
<dbReference type="AlphaFoldDB" id="A0A0P1ANU6"/>